<proteinExistence type="predicted"/>
<dbReference type="KEGG" id="adl:AURDEDRAFT_176132"/>
<accession>J0D751</accession>
<evidence type="ECO:0000313" key="3">
    <source>
        <dbReference type="Proteomes" id="UP000006514"/>
    </source>
</evidence>
<gene>
    <name evidence="2" type="ORF">AURDEDRAFT_176132</name>
</gene>
<keyword evidence="3" id="KW-1185">Reference proteome</keyword>
<protein>
    <submittedName>
        <fullName evidence="2">Uncharacterized protein</fullName>
    </submittedName>
</protein>
<evidence type="ECO:0000313" key="2">
    <source>
        <dbReference type="EMBL" id="EJD34806.1"/>
    </source>
</evidence>
<evidence type="ECO:0000256" key="1">
    <source>
        <dbReference type="SAM" id="MobiDB-lite"/>
    </source>
</evidence>
<name>J0D751_AURST</name>
<feature type="compositionally biased region" description="Polar residues" evidence="1">
    <location>
        <begin position="102"/>
        <end position="117"/>
    </location>
</feature>
<sequence length="117" mass="12403">MHAAQSAAISADIPPSVRPLRVTALFGSVCPRAAVPRPALHAHDSTWKIPPISADCPRCAVRPAQAQYAMHFPSSRSSIVFPPFPVVLLPASSRTALRHPSTRPQNAARASSTHAPS</sequence>
<dbReference type="Proteomes" id="UP000006514">
    <property type="component" value="Unassembled WGS sequence"/>
</dbReference>
<organism evidence="2 3">
    <name type="scientific">Auricularia subglabra (strain TFB-10046 / SS5)</name>
    <name type="common">White-rot fungus</name>
    <name type="synonym">Auricularia delicata (strain TFB10046)</name>
    <dbReference type="NCBI Taxonomy" id="717982"/>
    <lineage>
        <taxon>Eukaryota</taxon>
        <taxon>Fungi</taxon>
        <taxon>Dikarya</taxon>
        <taxon>Basidiomycota</taxon>
        <taxon>Agaricomycotina</taxon>
        <taxon>Agaricomycetes</taxon>
        <taxon>Auriculariales</taxon>
        <taxon>Auriculariaceae</taxon>
        <taxon>Auricularia</taxon>
    </lineage>
</organism>
<dbReference type="InParanoid" id="J0D751"/>
<dbReference type="AlphaFoldDB" id="J0D751"/>
<reference evidence="3" key="1">
    <citation type="journal article" date="2012" name="Science">
        <title>The Paleozoic origin of enzymatic lignin decomposition reconstructed from 31 fungal genomes.</title>
        <authorList>
            <person name="Floudas D."/>
            <person name="Binder M."/>
            <person name="Riley R."/>
            <person name="Barry K."/>
            <person name="Blanchette R.A."/>
            <person name="Henrissat B."/>
            <person name="Martinez A.T."/>
            <person name="Otillar R."/>
            <person name="Spatafora J.W."/>
            <person name="Yadav J.S."/>
            <person name="Aerts A."/>
            <person name="Benoit I."/>
            <person name="Boyd A."/>
            <person name="Carlson A."/>
            <person name="Copeland A."/>
            <person name="Coutinho P.M."/>
            <person name="de Vries R.P."/>
            <person name="Ferreira P."/>
            <person name="Findley K."/>
            <person name="Foster B."/>
            <person name="Gaskell J."/>
            <person name="Glotzer D."/>
            <person name="Gorecki P."/>
            <person name="Heitman J."/>
            <person name="Hesse C."/>
            <person name="Hori C."/>
            <person name="Igarashi K."/>
            <person name="Jurgens J.A."/>
            <person name="Kallen N."/>
            <person name="Kersten P."/>
            <person name="Kohler A."/>
            <person name="Kuees U."/>
            <person name="Kumar T.K.A."/>
            <person name="Kuo A."/>
            <person name="LaButti K."/>
            <person name="Larrondo L.F."/>
            <person name="Lindquist E."/>
            <person name="Ling A."/>
            <person name="Lombard V."/>
            <person name="Lucas S."/>
            <person name="Lundell T."/>
            <person name="Martin R."/>
            <person name="McLaughlin D.J."/>
            <person name="Morgenstern I."/>
            <person name="Morin E."/>
            <person name="Murat C."/>
            <person name="Nagy L.G."/>
            <person name="Nolan M."/>
            <person name="Ohm R.A."/>
            <person name="Patyshakuliyeva A."/>
            <person name="Rokas A."/>
            <person name="Ruiz-Duenas F.J."/>
            <person name="Sabat G."/>
            <person name="Salamov A."/>
            <person name="Samejima M."/>
            <person name="Schmutz J."/>
            <person name="Slot J.C."/>
            <person name="St John F."/>
            <person name="Stenlid J."/>
            <person name="Sun H."/>
            <person name="Sun S."/>
            <person name="Syed K."/>
            <person name="Tsang A."/>
            <person name="Wiebenga A."/>
            <person name="Young D."/>
            <person name="Pisabarro A."/>
            <person name="Eastwood D.C."/>
            <person name="Martin F."/>
            <person name="Cullen D."/>
            <person name="Grigoriev I.V."/>
            <person name="Hibbett D.S."/>
        </authorList>
    </citation>
    <scope>NUCLEOTIDE SEQUENCE [LARGE SCALE GENOMIC DNA]</scope>
    <source>
        <strain evidence="3">TFB10046</strain>
    </source>
</reference>
<feature type="region of interest" description="Disordered" evidence="1">
    <location>
        <begin position="95"/>
        <end position="117"/>
    </location>
</feature>
<dbReference type="EMBL" id="JH687919">
    <property type="protein sequence ID" value="EJD34806.1"/>
    <property type="molecule type" value="Genomic_DNA"/>
</dbReference>